<dbReference type="Pfam" id="PF01339">
    <property type="entry name" value="CheB_methylest"/>
    <property type="match status" value="1"/>
</dbReference>
<sequence>MAQQPQLSALAPFPNTAYDIVAVATSLGGLRALSQILSALPANFPVAIVVVQHLHPHHRSWLAQILSRHTALSVKQAEEGDRLCLGTVYIAPPNKHLLVNGYGILTLSDTARVHFCRPAANNLFESVATSFKERAIAVVLTGLDGDGATGVQAIKQMGGTVIAQDEATSKAPSMPKAAFDTGCVDLVLPLNEIASTLISLTGSAKVA</sequence>
<dbReference type="EMBL" id="CADCTY010001707">
    <property type="protein sequence ID" value="CAA9382021.1"/>
    <property type="molecule type" value="Genomic_DNA"/>
</dbReference>
<name>A0A6J4N9U2_9CYAN</name>
<dbReference type="InterPro" id="IPR035909">
    <property type="entry name" value="CheB_C"/>
</dbReference>
<dbReference type="GO" id="GO:0000156">
    <property type="term" value="F:phosphorelay response regulator activity"/>
    <property type="evidence" value="ECO:0007669"/>
    <property type="project" value="InterPro"/>
</dbReference>
<dbReference type="EC" id="3.1.1.61" evidence="2"/>
<dbReference type="GO" id="GO:0005737">
    <property type="term" value="C:cytoplasm"/>
    <property type="evidence" value="ECO:0007669"/>
    <property type="project" value="InterPro"/>
</dbReference>
<dbReference type="SUPFAM" id="SSF52738">
    <property type="entry name" value="Methylesterase CheB, C-terminal domain"/>
    <property type="match status" value="1"/>
</dbReference>
<dbReference type="PROSITE" id="PS50122">
    <property type="entry name" value="CHEB"/>
    <property type="match status" value="1"/>
</dbReference>
<comment type="catalytic activity">
    <reaction evidence="3">
        <text>[protein]-L-glutamate 5-O-methyl ester + H2O = L-glutamyl-[protein] + methanol + H(+)</text>
        <dbReference type="Rhea" id="RHEA:23236"/>
        <dbReference type="Rhea" id="RHEA-COMP:10208"/>
        <dbReference type="Rhea" id="RHEA-COMP:10311"/>
        <dbReference type="ChEBI" id="CHEBI:15377"/>
        <dbReference type="ChEBI" id="CHEBI:15378"/>
        <dbReference type="ChEBI" id="CHEBI:17790"/>
        <dbReference type="ChEBI" id="CHEBI:29973"/>
        <dbReference type="ChEBI" id="CHEBI:82795"/>
        <dbReference type="EC" id="3.1.1.61"/>
    </reaction>
</comment>
<feature type="active site" evidence="4">
    <location>
        <position position="53"/>
    </location>
</feature>
<dbReference type="PANTHER" id="PTHR42872">
    <property type="entry name" value="PROTEIN-GLUTAMATE METHYLESTERASE/PROTEIN-GLUTAMINE GLUTAMINASE"/>
    <property type="match status" value="1"/>
</dbReference>
<dbReference type="CDD" id="cd16433">
    <property type="entry name" value="CheB"/>
    <property type="match status" value="1"/>
</dbReference>
<proteinExistence type="predicted"/>
<dbReference type="PANTHER" id="PTHR42872:SF6">
    <property type="entry name" value="PROTEIN-GLUTAMATE METHYLESTERASE_PROTEIN-GLUTAMINE GLUTAMINASE"/>
    <property type="match status" value="1"/>
</dbReference>
<evidence type="ECO:0000313" key="6">
    <source>
        <dbReference type="EMBL" id="CAA9382021.1"/>
    </source>
</evidence>
<dbReference type="GO" id="GO:0008984">
    <property type="term" value="F:protein-glutamate methylesterase activity"/>
    <property type="evidence" value="ECO:0007669"/>
    <property type="project" value="UniProtKB-EC"/>
</dbReference>
<evidence type="ECO:0000256" key="1">
    <source>
        <dbReference type="ARBA" id="ARBA00022801"/>
    </source>
</evidence>
<protein>
    <recommendedName>
        <fullName evidence="2">protein-glutamate methylesterase</fullName>
        <ecNumber evidence="2">3.1.1.61</ecNumber>
    </recommendedName>
</protein>
<evidence type="ECO:0000259" key="5">
    <source>
        <dbReference type="PROSITE" id="PS50122"/>
    </source>
</evidence>
<dbReference type="GO" id="GO:0006935">
    <property type="term" value="P:chemotaxis"/>
    <property type="evidence" value="ECO:0007669"/>
    <property type="project" value="UniProtKB-UniRule"/>
</dbReference>
<feature type="active site" evidence="4">
    <location>
        <position position="146"/>
    </location>
</feature>
<feature type="domain" description="CheB-type methylesterase" evidence="5">
    <location>
        <begin position="14"/>
        <end position="204"/>
    </location>
</feature>
<reference evidence="6" key="1">
    <citation type="submission" date="2020-02" db="EMBL/GenBank/DDBJ databases">
        <authorList>
            <person name="Meier V. D."/>
        </authorList>
    </citation>
    <scope>NUCLEOTIDE SEQUENCE</scope>
    <source>
        <strain evidence="6">AVDCRST_MAG94</strain>
    </source>
</reference>
<feature type="active site" evidence="4">
    <location>
        <position position="26"/>
    </location>
</feature>
<accession>A0A6J4N9U2</accession>
<keyword evidence="1 4" id="KW-0378">Hydrolase</keyword>
<dbReference type="Gene3D" id="3.40.50.180">
    <property type="entry name" value="Methylesterase CheB, C-terminal domain"/>
    <property type="match status" value="1"/>
</dbReference>
<evidence type="ECO:0000256" key="2">
    <source>
        <dbReference type="ARBA" id="ARBA00039140"/>
    </source>
</evidence>
<evidence type="ECO:0000256" key="4">
    <source>
        <dbReference type="PROSITE-ProRule" id="PRU00050"/>
    </source>
</evidence>
<keyword evidence="4" id="KW-0145">Chemotaxis</keyword>
<dbReference type="AlphaFoldDB" id="A0A6J4N9U2"/>
<gene>
    <name evidence="6" type="ORF">AVDCRST_MAG94-4946</name>
</gene>
<evidence type="ECO:0000256" key="3">
    <source>
        <dbReference type="ARBA" id="ARBA00048267"/>
    </source>
</evidence>
<dbReference type="InterPro" id="IPR000673">
    <property type="entry name" value="Sig_transdc_resp-reg_Me-estase"/>
</dbReference>
<organism evidence="6">
    <name type="scientific">uncultured Leptolyngbya sp</name>
    <dbReference type="NCBI Taxonomy" id="332963"/>
    <lineage>
        <taxon>Bacteria</taxon>
        <taxon>Bacillati</taxon>
        <taxon>Cyanobacteriota</taxon>
        <taxon>Cyanophyceae</taxon>
        <taxon>Leptolyngbyales</taxon>
        <taxon>Leptolyngbyaceae</taxon>
        <taxon>Leptolyngbya group</taxon>
        <taxon>Leptolyngbya</taxon>
        <taxon>environmental samples</taxon>
    </lineage>
</organism>